<dbReference type="Proteomes" id="UP000250831">
    <property type="component" value="Unassembled WGS sequence"/>
</dbReference>
<accession>A0A363NV62</accession>
<dbReference type="EMBL" id="QCXX01000002">
    <property type="protein sequence ID" value="PUV24684.1"/>
    <property type="molecule type" value="Genomic_DNA"/>
</dbReference>
<gene>
    <name evidence="1" type="ORF">DCO56_06810</name>
</gene>
<evidence type="ECO:0000313" key="1">
    <source>
        <dbReference type="EMBL" id="PUV24684.1"/>
    </source>
</evidence>
<name>A0A363NV62_9SPHI</name>
<comment type="caution">
    <text evidence="1">The sequence shown here is derived from an EMBL/GenBank/DDBJ whole genome shotgun (WGS) entry which is preliminary data.</text>
</comment>
<reference evidence="1 2" key="1">
    <citation type="submission" date="2018-04" db="EMBL/GenBank/DDBJ databases">
        <title>Sphingobacterium sp. M46 Genome.</title>
        <authorList>
            <person name="Cheng J."/>
            <person name="Li Y."/>
        </authorList>
    </citation>
    <scope>NUCLEOTIDE SEQUENCE [LARGE SCALE GENOMIC DNA]</scope>
    <source>
        <strain evidence="1 2">M46</strain>
    </source>
</reference>
<protein>
    <submittedName>
        <fullName evidence="1">Uncharacterized protein</fullName>
    </submittedName>
</protein>
<proteinExistence type="predicted"/>
<dbReference type="AlphaFoldDB" id="A0A363NV62"/>
<sequence>MFYFLLFCFDIYIFSVLNSSLPPVFFVKILKIIKVTLLLWPYICPLPFFEKNDIMFNHYNRLMFWFGKMIL</sequence>
<organism evidence="1 2">
    <name type="scientific">Sphingobacterium athyrii</name>
    <dbReference type="NCBI Taxonomy" id="2152717"/>
    <lineage>
        <taxon>Bacteria</taxon>
        <taxon>Pseudomonadati</taxon>
        <taxon>Bacteroidota</taxon>
        <taxon>Sphingobacteriia</taxon>
        <taxon>Sphingobacteriales</taxon>
        <taxon>Sphingobacteriaceae</taxon>
        <taxon>Sphingobacterium</taxon>
    </lineage>
</organism>
<evidence type="ECO:0000313" key="2">
    <source>
        <dbReference type="Proteomes" id="UP000250831"/>
    </source>
</evidence>
<keyword evidence="2" id="KW-1185">Reference proteome</keyword>